<dbReference type="Pfam" id="PF00303">
    <property type="entry name" value="Thymidylat_synt"/>
    <property type="match status" value="1"/>
</dbReference>
<name>A0A2R4ALK6_9CAUD</name>
<dbReference type="InterPro" id="IPR036926">
    <property type="entry name" value="Thymidate_synth/dCMP_Mease_sf"/>
</dbReference>
<evidence type="ECO:0000256" key="3">
    <source>
        <dbReference type="ARBA" id="ARBA00022603"/>
    </source>
</evidence>
<dbReference type="Gene3D" id="3.30.572.10">
    <property type="entry name" value="Thymidylate synthase/dCMP hydroxymethylase domain"/>
    <property type="match status" value="1"/>
</dbReference>
<dbReference type="InterPro" id="IPR045097">
    <property type="entry name" value="Thymidate_synth/dCMP_Mease"/>
</dbReference>
<proteinExistence type="inferred from homology"/>
<dbReference type="InterPro" id="IPR000398">
    <property type="entry name" value="Thymidylate_synthase"/>
</dbReference>
<evidence type="ECO:0000313" key="7">
    <source>
        <dbReference type="Proteomes" id="UP000244741"/>
    </source>
</evidence>
<evidence type="ECO:0000256" key="2">
    <source>
        <dbReference type="ARBA" id="ARBA00011947"/>
    </source>
</evidence>
<dbReference type="SUPFAM" id="SSF55831">
    <property type="entry name" value="Thymidylate synthase/dCMP hydroxymethylase"/>
    <property type="match status" value="1"/>
</dbReference>
<dbReference type="GO" id="GO:0032259">
    <property type="term" value="P:methylation"/>
    <property type="evidence" value="ECO:0007669"/>
    <property type="project" value="UniProtKB-KW"/>
</dbReference>
<dbReference type="GO" id="GO:0006231">
    <property type="term" value="P:dTMP biosynthetic process"/>
    <property type="evidence" value="ECO:0007669"/>
    <property type="project" value="InterPro"/>
</dbReference>
<dbReference type="CDD" id="cd00351">
    <property type="entry name" value="TS_Pyrimidine_HMase"/>
    <property type="match status" value="1"/>
</dbReference>
<dbReference type="EC" id="2.1.1.45" evidence="2"/>
<dbReference type="PANTHER" id="PTHR11548:SF1">
    <property type="entry name" value="THYMIDYLATE SYNTHASE 1"/>
    <property type="match status" value="1"/>
</dbReference>
<keyword evidence="3" id="KW-0489">Methyltransferase</keyword>
<accession>A0A2R4ALK6</accession>
<keyword evidence="7" id="KW-1185">Reference proteome</keyword>
<keyword evidence="4" id="KW-0808">Transferase</keyword>
<dbReference type="PRINTS" id="PR00108">
    <property type="entry name" value="THYMDSNTHASE"/>
</dbReference>
<dbReference type="GO" id="GO:0004799">
    <property type="term" value="F:thymidylate synthase activity"/>
    <property type="evidence" value="ECO:0007669"/>
    <property type="project" value="UniProtKB-EC"/>
</dbReference>
<protein>
    <recommendedName>
        <fullName evidence="2">thymidylate synthase</fullName>
        <ecNumber evidence="2">2.1.1.45</ecNumber>
    </recommendedName>
</protein>
<evidence type="ECO:0000259" key="5">
    <source>
        <dbReference type="Pfam" id="PF00303"/>
    </source>
</evidence>
<comment type="similarity">
    <text evidence="1">Belongs to the thymidylate synthase family.</text>
</comment>
<organism evidence="6 7">
    <name type="scientific">Aeromonas phage AhSzq-1</name>
    <dbReference type="NCBI Taxonomy" id="2138298"/>
    <lineage>
        <taxon>Viruses</taxon>
        <taxon>Duplodnaviria</taxon>
        <taxon>Heunggongvirae</taxon>
        <taxon>Uroviricota</taxon>
        <taxon>Caudoviricetes</taxon>
        <taxon>Demerecviridae</taxon>
        <taxon>Shenzhenvirus</taxon>
        <taxon>Shenzhenvirus AhSzq1</taxon>
    </lineage>
</organism>
<evidence type="ECO:0000256" key="1">
    <source>
        <dbReference type="ARBA" id="ARBA00009972"/>
    </source>
</evidence>
<sequence>MLEEVLRYGEHVEDRTGVGSIQRVVPYQIDWDMWWGFSCLTTKKVFWKGAIAELIWMCRGSTNVRELSQILYGDPDKPNFWTPNYDAQAVALGYTDGELGPVYGKQLVDFNGVNQLKYVEELLKADPYSRRAVISMWNPAELDQMALPPCHYTSVFNVKDIGVEKLLNLTVVMRSNDLFLGAPFNYVFYGALLLCFSEILGLTPGIYSHISVNSHVYSNQVEQVKTQLTRTPAENRPELVLSKKAKELFKMFGVDAFHMIGLEDFEMIDYFPQGSLTAKMAV</sequence>
<reference evidence="6 7" key="1">
    <citation type="submission" date="2017-12" db="EMBL/GenBank/DDBJ databases">
        <title>Genomic characterization of T5-related Aeromonas hydrophila phages AhSzq-1 and AhSzw-1 and proposal to be two new species.</title>
        <authorList>
            <person name="Chen L."/>
            <person name="Yuan S."/>
            <person name="Ma Y."/>
        </authorList>
    </citation>
    <scope>NUCLEOTIDE SEQUENCE [LARGE SCALE GENOMIC DNA]</scope>
    <source>
        <strain evidence="6">Seawater</strain>
    </source>
</reference>
<dbReference type="PANTHER" id="PTHR11548">
    <property type="entry name" value="THYMIDYLATE SYNTHASE 1"/>
    <property type="match status" value="1"/>
</dbReference>
<dbReference type="NCBIfam" id="TIGR03284">
    <property type="entry name" value="thym_sym"/>
    <property type="match status" value="1"/>
</dbReference>
<dbReference type="Proteomes" id="UP000244741">
    <property type="component" value="Segment"/>
</dbReference>
<dbReference type="InterPro" id="IPR023451">
    <property type="entry name" value="Thymidate_synth/dCMP_Mease_dom"/>
</dbReference>
<evidence type="ECO:0000313" key="6">
    <source>
        <dbReference type="EMBL" id="AVR75933.1"/>
    </source>
</evidence>
<feature type="domain" description="Thymidylate synthase/dCMP hydroxymethylase" evidence="5">
    <location>
        <begin position="1"/>
        <end position="282"/>
    </location>
</feature>
<gene>
    <name evidence="6" type="ORF">AhSzq1_40</name>
</gene>
<dbReference type="EMBL" id="MG676224">
    <property type="protein sequence ID" value="AVR75933.1"/>
    <property type="molecule type" value="Genomic_DNA"/>
</dbReference>
<evidence type="ECO:0000256" key="4">
    <source>
        <dbReference type="ARBA" id="ARBA00022679"/>
    </source>
</evidence>